<evidence type="ECO:0000259" key="6">
    <source>
        <dbReference type="Pfam" id="PF04335"/>
    </source>
</evidence>
<evidence type="ECO:0000256" key="4">
    <source>
        <dbReference type="ARBA" id="ARBA00023136"/>
    </source>
</evidence>
<keyword evidence="4 5" id="KW-0472">Membrane</keyword>
<evidence type="ECO:0000256" key="2">
    <source>
        <dbReference type="ARBA" id="ARBA00022692"/>
    </source>
</evidence>
<evidence type="ECO:0000313" key="7">
    <source>
        <dbReference type="EMBL" id="GAD31351.1"/>
    </source>
</evidence>
<organism evidence="7 8">
    <name type="scientific">Photobacterium leiognathi lrivu.4.1</name>
    <dbReference type="NCBI Taxonomy" id="1248232"/>
    <lineage>
        <taxon>Bacteria</taxon>
        <taxon>Pseudomonadati</taxon>
        <taxon>Pseudomonadota</taxon>
        <taxon>Gammaproteobacteria</taxon>
        <taxon>Vibrionales</taxon>
        <taxon>Vibrionaceae</taxon>
        <taxon>Photobacterium</taxon>
    </lineage>
</organism>
<dbReference type="CDD" id="cd16425">
    <property type="entry name" value="TrbF"/>
    <property type="match status" value="1"/>
</dbReference>
<proteinExistence type="predicted"/>
<name>V5ENL0_PHOLE</name>
<dbReference type="HOGENOM" id="CLU_076026_1_0_6"/>
<gene>
    <name evidence="7" type="ORF">PLEI_3009</name>
</gene>
<evidence type="ECO:0000313" key="8">
    <source>
        <dbReference type="Proteomes" id="UP000030675"/>
    </source>
</evidence>
<comment type="subcellular location">
    <subcellularLocation>
        <location evidence="1">Membrane</location>
        <topology evidence="1">Single-pass membrane protein</topology>
    </subcellularLocation>
</comment>
<evidence type="ECO:0000256" key="1">
    <source>
        <dbReference type="ARBA" id="ARBA00004167"/>
    </source>
</evidence>
<feature type="transmembrane region" description="Helical" evidence="5">
    <location>
        <begin position="36"/>
        <end position="57"/>
    </location>
</feature>
<dbReference type="Proteomes" id="UP000030675">
    <property type="component" value="Unassembled WGS sequence"/>
</dbReference>
<dbReference type="Gene3D" id="3.10.450.230">
    <property type="entry name" value="VirB8 protein"/>
    <property type="match status" value="1"/>
</dbReference>
<dbReference type="InterPro" id="IPR032710">
    <property type="entry name" value="NTF2-like_dom_sf"/>
</dbReference>
<protein>
    <submittedName>
        <fullName evidence="7">VirB8 family protein</fullName>
    </submittedName>
</protein>
<evidence type="ECO:0000256" key="3">
    <source>
        <dbReference type="ARBA" id="ARBA00022989"/>
    </source>
</evidence>
<dbReference type="eggNOG" id="COG3701">
    <property type="taxonomic scope" value="Bacteria"/>
</dbReference>
<accession>V5ENL0</accession>
<dbReference type="InterPro" id="IPR007430">
    <property type="entry name" value="VirB8"/>
</dbReference>
<sequence>MKQQAQEELNILYQRARHEWDERMGSAIAMANHWRLTALVSMTITFVAVVGVIYIGAQSKIQPYAVTIKNGEAAAIGKIQQLPLTQQHALHTKALTNFVIDVRSVLADVQAQKTFITRAYQRLMPDTPALTTVDRYFKKNNVFEKAQTQLVTVNVTSVLPLSDNTYQVEWTESVTPRKGNILPYTVRYKATMNTVTALPSNEKALIQNPLGFFINTFNYVKLT</sequence>
<keyword evidence="3 5" id="KW-1133">Transmembrane helix</keyword>
<dbReference type="GO" id="GO:0016020">
    <property type="term" value="C:membrane"/>
    <property type="evidence" value="ECO:0007669"/>
    <property type="project" value="UniProtKB-SubCell"/>
</dbReference>
<dbReference type="SUPFAM" id="SSF54427">
    <property type="entry name" value="NTF2-like"/>
    <property type="match status" value="1"/>
</dbReference>
<dbReference type="InterPro" id="IPR035658">
    <property type="entry name" value="TrbF"/>
</dbReference>
<feature type="domain" description="Bacterial virulence protein VirB8" evidence="6">
    <location>
        <begin position="15"/>
        <end position="219"/>
    </location>
</feature>
<dbReference type="RefSeq" id="WP_023934173.1">
    <property type="nucleotide sequence ID" value="NZ_DF196820.1"/>
</dbReference>
<reference evidence="8" key="1">
    <citation type="submission" date="2012-12" db="EMBL/GenBank/DDBJ databases">
        <title>Genome Sequence of Photobacterium leiognathi lrivu.4.1.</title>
        <authorList>
            <person name="Urbanczyk H."/>
            <person name="Ogura Y."/>
            <person name="Hayashi T."/>
            <person name="Dunlap P.V."/>
        </authorList>
    </citation>
    <scope>NUCLEOTIDE SEQUENCE [LARGE SCALE GENOMIC DNA]</scope>
    <source>
        <strain evidence="8">lrivu.4.1</strain>
    </source>
</reference>
<evidence type="ECO:0000256" key="5">
    <source>
        <dbReference type="SAM" id="Phobius"/>
    </source>
</evidence>
<dbReference type="EMBL" id="DF196820">
    <property type="protein sequence ID" value="GAD31351.1"/>
    <property type="molecule type" value="Genomic_DNA"/>
</dbReference>
<dbReference type="Pfam" id="PF04335">
    <property type="entry name" value="VirB8"/>
    <property type="match status" value="1"/>
</dbReference>
<dbReference type="AlphaFoldDB" id="V5ENL0"/>
<keyword evidence="2 5" id="KW-0812">Transmembrane</keyword>